<evidence type="ECO:0000259" key="1">
    <source>
        <dbReference type="Pfam" id="PF22041"/>
    </source>
</evidence>
<keyword evidence="3" id="KW-1185">Reference proteome</keyword>
<protein>
    <recommendedName>
        <fullName evidence="1">Glutathione S-transferase UstS-like C-terminal domain-containing protein</fullName>
    </recommendedName>
</protein>
<dbReference type="Gene3D" id="1.20.1050.10">
    <property type="match status" value="1"/>
</dbReference>
<dbReference type="Proteomes" id="UP001446871">
    <property type="component" value="Unassembled WGS sequence"/>
</dbReference>
<sequence length="94" mass="11180">MLGEFEKALNEKLVPCFPDIDNQKYKEEFYMDGCNKPMYADFIVGGWLQFMRGCLPEWEELQRKWSDEKWGALLDALKEWEKVDGREGVVPARW</sequence>
<comment type="caution">
    <text evidence="2">The sequence shown here is derived from an EMBL/GenBank/DDBJ whole genome shotgun (WGS) entry which is preliminary data.</text>
</comment>
<gene>
    <name evidence="2" type="ORF">PG996_004142</name>
</gene>
<dbReference type="Pfam" id="PF22041">
    <property type="entry name" value="GST_C_7"/>
    <property type="match status" value="1"/>
</dbReference>
<dbReference type="EMBL" id="JAQQWM010000002">
    <property type="protein sequence ID" value="KAK8077972.1"/>
    <property type="molecule type" value="Genomic_DNA"/>
</dbReference>
<dbReference type="InterPro" id="IPR054416">
    <property type="entry name" value="GST_UstS-like_C"/>
</dbReference>
<evidence type="ECO:0000313" key="3">
    <source>
        <dbReference type="Proteomes" id="UP001446871"/>
    </source>
</evidence>
<proteinExistence type="predicted"/>
<evidence type="ECO:0000313" key="2">
    <source>
        <dbReference type="EMBL" id="KAK8077972.1"/>
    </source>
</evidence>
<reference evidence="2 3" key="1">
    <citation type="submission" date="2023-01" db="EMBL/GenBank/DDBJ databases">
        <title>Analysis of 21 Apiospora genomes using comparative genomics revels a genus with tremendous synthesis potential of carbohydrate active enzymes and secondary metabolites.</title>
        <authorList>
            <person name="Sorensen T."/>
        </authorList>
    </citation>
    <scope>NUCLEOTIDE SEQUENCE [LARGE SCALE GENOMIC DNA]</scope>
    <source>
        <strain evidence="2 3">CBS 83171</strain>
    </source>
</reference>
<feature type="domain" description="Glutathione S-transferase UstS-like C-terminal" evidence="1">
    <location>
        <begin position="23"/>
        <end position="80"/>
    </location>
</feature>
<organism evidence="2 3">
    <name type="scientific">Apiospora saccharicola</name>
    <dbReference type="NCBI Taxonomy" id="335842"/>
    <lineage>
        <taxon>Eukaryota</taxon>
        <taxon>Fungi</taxon>
        <taxon>Dikarya</taxon>
        <taxon>Ascomycota</taxon>
        <taxon>Pezizomycotina</taxon>
        <taxon>Sordariomycetes</taxon>
        <taxon>Xylariomycetidae</taxon>
        <taxon>Amphisphaeriales</taxon>
        <taxon>Apiosporaceae</taxon>
        <taxon>Apiospora</taxon>
    </lineage>
</organism>
<name>A0ABR1W3A8_9PEZI</name>
<accession>A0ABR1W3A8</accession>